<organism evidence="4 5">
    <name type="scientific">Orientia tsutsugamushi str. TA716</name>
    <dbReference type="NCBI Taxonomy" id="1359175"/>
    <lineage>
        <taxon>Bacteria</taxon>
        <taxon>Pseudomonadati</taxon>
        <taxon>Pseudomonadota</taxon>
        <taxon>Alphaproteobacteria</taxon>
        <taxon>Rickettsiales</taxon>
        <taxon>Rickettsiaceae</taxon>
        <taxon>Rickettsieae</taxon>
        <taxon>Orientia</taxon>
    </lineage>
</organism>
<evidence type="ECO:0000256" key="1">
    <source>
        <dbReference type="ARBA" id="ARBA00010873"/>
    </source>
</evidence>
<dbReference type="InterPro" id="IPR005053">
    <property type="entry name" value="MobA_MobL"/>
</dbReference>
<gene>
    <name evidence="4" type="ORF">OTSTA716_0242</name>
</gene>
<dbReference type="Proteomes" id="UP000033671">
    <property type="component" value="Unassembled WGS sequence"/>
</dbReference>
<dbReference type="PATRIC" id="fig|1359175.3.peg.2229"/>
<dbReference type="Pfam" id="PF03389">
    <property type="entry name" value="MobA_MobL"/>
    <property type="match status" value="1"/>
</dbReference>
<evidence type="ECO:0000256" key="2">
    <source>
        <dbReference type="ARBA" id="ARBA00022971"/>
    </source>
</evidence>
<evidence type="ECO:0000313" key="4">
    <source>
        <dbReference type="EMBL" id="KJV77372.1"/>
    </source>
</evidence>
<accession>A0A0F3PBQ1</accession>
<reference evidence="4 5" key="1">
    <citation type="submission" date="2015-01" db="EMBL/GenBank/DDBJ databases">
        <title>Genome Sequencing of Rickettsiales.</title>
        <authorList>
            <person name="Daugherty S.C."/>
            <person name="Su Q."/>
            <person name="Abolude K."/>
            <person name="Beier-Sexton M."/>
            <person name="Carlyon J.A."/>
            <person name="Carter R."/>
            <person name="Day N.P."/>
            <person name="Dumler S.J."/>
            <person name="Dyachenko V."/>
            <person name="Godinez A."/>
            <person name="Kurtti T.J."/>
            <person name="Lichay M."/>
            <person name="Mullins K.E."/>
            <person name="Ott S."/>
            <person name="Pappas-Brown V."/>
            <person name="Paris D.H."/>
            <person name="Patel P."/>
            <person name="Richards A.L."/>
            <person name="Sadzewicz L."/>
            <person name="Sears K."/>
            <person name="Seidman D."/>
            <person name="Sengamalay N."/>
            <person name="Stenos J."/>
            <person name="Tallon L.J."/>
            <person name="Vincent G."/>
            <person name="Fraser C.M."/>
            <person name="Munderloh U."/>
            <person name="Dunning-Hotopp J.C."/>
        </authorList>
    </citation>
    <scope>NUCLEOTIDE SEQUENCE [LARGE SCALE GENOMIC DNA]</scope>
    <source>
        <strain evidence="4 5">TA716</strain>
    </source>
</reference>
<comment type="similarity">
    <text evidence="1">Belongs to the MobA/MobL family.</text>
</comment>
<feature type="domain" description="MobA/MobL protein" evidence="3">
    <location>
        <begin position="2"/>
        <end position="123"/>
    </location>
</feature>
<dbReference type="InterPro" id="IPR027417">
    <property type="entry name" value="P-loop_NTPase"/>
</dbReference>
<proteinExistence type="inferred from homology"/>
<comment type="caution">
    <text evidence="4">The sequence shown here is derived from an EMBL/GenBank/DDBJ whole genome shotgun (WGS) entry which is preliminary data.</text>
</comment>
<evidence type="ECO:0000259" key="3">
    <source>
        <dbReference type="Pfam" id="PF03389"/>
    </source>
</evidence>
<evidence type="ECO:0000313" key="5">
    <source>
        <dbReference type="Proteomes" id="UP000033671"/>
    </source>
</evidence>
<dbReference type="Gene3D" id="3.40.50.300">
    <property type="entry name" value="P-loop containing nucleotide triphosphate hydrolases"/>
    <property type="match status" value="1"/>
</dbReference>
<sequence>MKDIVIALPDEKELNLEHRIEITHQIVDAMEWVQNGLGVQIDIHKPQIGDKNWHVHILLTMRRFKEDGTGLGDIVVDLNAKIITFNGKKVVIKDHKMIHEIAKEETNAYFAKLGLPYRVDEKSKVPGKHIGRIRNLINEVVNENELRKEAHLKIINDADVITDSITHYKSIFTKQDVEKAVQDIPNLTAREQLVQQVLSSNRILELYHDDGESSKYFTTTEVRNEETRIIRIANKINNQVYYNDIYNLKSDIEGLANVSEEQKQALRHILLSTSGVRVLRGRAGTGKSYVLIKAHELATNRGQKVIGLLLLIRQYQS</sequence>
<keyword evidence="2" id="KW-0184">Conjugation</keyword>
<dbReference type="Gene3D" id="3.30.930.30">
    <property type="match status" value="1"/>
</dbReference>
<protein>
    <submittedName>
        <fullName evidence="4">AAA domain protein</fullName>
    </submittedName>
</protein>
<dbReference type="EMBL" id="LAOA01000005">
    <property type="protein sequence ID" value="KJV77372.1"/>
    <property type="molecule type" value="Genomic_DNA"/>
</dbReference>
<dbReference type="AlphaFoldDB" id="A0A0F3PBQ1"/>
<name>A0A0F3PBQ1_ORITS</name>
<dbReference type="SUPFAM" id="SSF52540">
    <property type="entry name" value="P-loop containing nucleoside triphosphate hydrolases"/>
    <property type="match status" value="1"/>
</dbReference>
<dbReference type="Pfam" id="PF13604">
    <property type="entry name" value="AAA_30"/>
    <property type="match status" value="1"/>
</dbReference>